<reference evidence="3 5" key="1">
    <citation type="journal article" date="2011" name="J. Bacteriol.">
        <title>Complete genome sequence of Methanosaeta concilii, a specialist in aceticlastic methanogenesis.</title>
        <authorList>
            <person name="Barber R.D."/>
            <person name="Zhang L."/>
            <person name="Harnack M."/>
            <person name="Olson M.V."/>
            <person name="Kaul R."/>
            <person name="Ingram-Smith C."/>
            <person name="Smith K.S."/>
        </authorList>
    </citation>
    <scope>NUCLEOTIDE SEQUENCE [LARGE SCALE GENOMIC DNA]</scope>
    <source>
        <strain evidence="5">ATCC 5969 / DSM 3671 / JCM 10134 / NBRC 103675 / OCM 69 / GP-6</strain>
        <strain evidence="3">GP6</strain>
    </source>
</reference>
<dbReference type="InterPro" id="IPR003346">
    <property type="entry name" value="Transposase_20"/>
</dbReference>
<gene>
    <name evidence="3" type="ordered locus">MCON_1839</name>
    <name evidence="4" type="ordered locus">MCON_2069</name>
</gene>
<accession>F4BVK0</accession>
<name>F4BVK0_METSG</name>
<evidence type="ECO:0000313" key="4">
    <source>
        <dbReference type="EMBL" id="AEB68616.1"/>
    </source>
</evidence>
<dbReference type="Proteomes" id="UP000007807">
    <property type="component" value="Chromosome"/>
</dbReference>
<sequence>MEPVLDSCAGMDVHEKKVDVCIAHGPLEKSPKFEIRTFSTMTSDLEDLKSWLKKYNVTTIGMESTGVYWKPIFNIMEGEFTIVLANAQRLKAIPRKKTDIMDCKRIAKLLRYGLLPNSFIPPREIRELRDLNRTRRKLVGMMTSEKNRLTKVLESSNIKLSSVVSKISGVSSMAMIRSLLEKDRLSKEEISQLAKGSLKKKVDLLEKALDGKLTDHHRFLLKMHMENLDHLARQIAKIDEQIERKMIPFQKESNLIQSIPGISKVSASAILAEIGTDMSQFPDEAHLSSWAGVCPGNNESAGKKKSGKTQKGNSFLKGTLAEAAWAASKVKRSTYNAFYQNIVRRRGKKRALVALAHRMLMDIYRVLKTGAPYQDTGAEEANERATKRKERSMIRLLEKAGYEVVRTCTSEIAAA</sequence>
<evidence type="ECO:0000313" key="5">
    <source>
        <dbReference type="Proteomes" id="UP000007807"/>
    </source>
</evidence>
<dbReference type="KEGG" id="mcj:MCON_2069"/>
<dbReference type="NCBIfam" id="NF033542">
    <property type="entry name" value="transpos_IS110"/>
    <property type="match status" value="1"/>
</dbReference>
<dbReference type="InParanoid" id="F4BVK0"/>
<evidence type="ECO:0000259" key="1">
    <source>
        <dbReference type="Pfam" id="PF01548"/>
    </source>
</evidence>
<dbReference type="KEGG" id="mcj:MCON_1839"/>
<dbReference type="AlphaFoldDB" id="F4BVK0"/>
<dbReference type="EMBL" id="CP002565">
    <property type="protein sequence ID" value="AEB68434.1"/>
    <property type="molecule type" value="Genomic_DNA"/>
</dbReference>
<feature type="domain" description="Transposase IS116/IS110/IS902 C-terminal" evidence="2">
    <location>
        <begin position="254"/>
        <end position="340"/>
    </location>
</feature>
<dbReference type="GO" id="GO:0006313">
    <property type="term" value="P:DNA transposition"/>
    <property type="evidence" value="ECO:0007669"/>
    <property type="project" value="InterPro"/>
</dbReference>
<dbReference type="PANTHER" id="PTHR33055:SF15">
    <property type="entry name" value="TRANSPOSASE-RELATED"/>
    <property type="match status" value="1"/>
</dbReference>
<dbReference type="InterPro" id="IPR047650">
    <property type="entry name" value="Transpos_IS110"/>
</dbReference>
<dbReference type="OrthoDB" id="191749at2157"/>
<dbReference type="Pfam" id="PF01548">
    <property type="entry name" value="DEDD_Tnp_IS110"/>
    <property type="match status" value="1"/>
</dbReference>
<dbReference type="PANTHER" id="PTHR33055">
    <property type="entry name" value="TRANSPOSASE FOR INSERTION SEQUENCE ELEMENT IS1111A"/>
    <property type="match status" value="1"/>
</dbReference>
<dbReference type="GO" id="GO:0004803">
    <property type="term" value="F:transposase activity"/>
    <property type="evidence" value="ECO:0007669"/>
    <property type="project" value="InterPro"/>
</dbReference>
<dbReference type="RefSeq" id="WP_013719476.1">
    <property type="nucleotide sequence ID" value="NC_015416.1"/>
</dbReference>
<dbReference type="Pfam" id="PF02371">
    <property type="entry name" value="Transposase_20"/>
    <property type="match status" value="1"/>
</dbReference>
<protein>
    <submittedName>
        <fullName evidence="3">Transposase, IS116/IS110/IS902 family</fullName>
    </submittedName>
</protein>
<dbReference type="HOGENOM" id="CLU_036902_11_0_2"/>
<dbReference type="GeneID" id="10461370"/>
<dbReference type="GO" id="GO:0003677">
    <property type="term" value="F:DNA binding"/>
    <property type="evidence" value="ECO:0007669"/>
    <property type="project" value="InterPro"/>
</dbReference>
<evidence type="ECO:0000313" key="3">
    <source>
        <dbReference type="EMBL" id="AEB68434.1"/>
    </source>
</evidence>
<evidence type="ECO:0000259" key="2">
    <source>
        <dbReference type="Pfam" id="PF02371"/>
    </source>
</evidence>
<proteinExistence type="predicted"/>
<feature type="domain" description="Transposase IS110-like N-terminal" evidence="1">
    <location>
        <begin position="9"/>
        <end position="155"/>
    </location>
</feature>
<keyword evidence="5" id="KW-1185">Reference proteome</keyword>
<dbReference type="EMBL" id="CP002565">
    <property type="protein sequence ID" value="AEB68616.1"/>
    <property type="molecule type" value="Genomic_DNA"/>
</dbReference>
<organism evidence="3 5">
    <name type="scientific">Methanothrix soehngenii (strain ATCC 5969 / DSM 3671 / JCM 10134 / NBRC 103675 / OCM 69 / GP-6)</name>
    <name type="common">Methanosaeta concilii</name>
    <dbReference type="NCBI Taxonomy" id="990316"/>
    <lineage>
        <taxon>Archaea</taxon>
        <taxon>Methanobacteriati</taxon>
        <taxon>Methanobacteriota</taxon>
        <taxon>Stenosarchaea group</taxon>
        <taxon>Methanomicrobia</taxon>
        <taxon>Methanotrichales</taxon>
        <taxon>Methanotrichaceae</taxon>
        <taxon>Methanothrix</taxon>
    </lineage>
</organism>
<dbReference type="InterPro" id="IPR002525">
    <property type="entry name" value="Transp_IS110-like_N"/>
</dbReference>